<feature type="transmembrane region" description="Helical" evidence="9">
    <location>
        <begin position="283"/>
        <end position="306"/>
    </location>
</feature>
<evidence type="ECO:0000313" key="11">
    <source>
        <dbReference type="EMBL" id="KAK2154057.1"/>
    </source>
</evidence>
<dbReference type="CDD" id="cd00637">
    <property type="entry name" value="7tm_classA_rhodopsin-like"/>
    <property type="match status" value="1"/>
</dbReference>
<feature type="transmembrane region" description="Helical" evidence="9">
    <location>
        <begin position="318"/>
        <end position="338"/>
    </location>
</feature>
<keyword evidence="4 8" id="KW-0297">G-protein coupled receptor</keyword>
<evidence type="ECO:0000259" key="10">
    <source>
        <dbReference type="PROSITE" id="PS50262"/>
    </source>
</evidence>
<comment type="caution">
    <text evidence="11">The sequence shown here is derived from an EMBL/GenBank/DDBJ whole genome shotgun (WGS) entry which is preliminary data.</text>
</comment>
<evidence type="ECO:0000256" key="2">
    <source>
        <dbReference type="ARBA" id="ARBA00022692"/>
    </source>
</evidence>
<name>A0AAD9N1U7_9ANNE</name>
<feature type="transmembrane region" description="Helical" evidence="9">
    <location>
        <begin position="7"/>
        <end position="26"/>
    </location>
</feature>
<feature type="non-terminal residue" evidence="11">
    <location>
        <position position="1"/>
    </location>
</feature>
<dbReference type="PANTHER" id="PTHR24240">
    <property type="entry name" value="OPSIN"/>
    <property type="match status" value="1"/>
</dbReference>
<dbReference type="InterPro" id="IPR050125">
    <property type="entry name" value="GPCR_opsins"/>
</dbReference>
<dbReference type="PRINTS" id="PR00237">
    <property type="entry name" value="GPCRRHODOPSN"/>
</dbReference>
<evidence type="ECO:0000256" key="7">
    <source>
        <dbReference type="ARBA" id="ARBA00023224"/>
    </source>
</evidence>
<evidence type="ECO:0000256" key="9">
    <source>
        <dbReference type="SAM" id="Phobius"/>
    </source>
</evidence>
<dbReference type="PROSITE" id="PS50262">
    <property type="entry name" value="G_PROTEIN_RECEP_F1_2"/>
    <property type="match status" value="1"/>
</dbReference>
<protein>
    <recommendedName>
        <fullName evidence="10">G-protein coupled receptors family 1 profile domain-containing protein</fullName>
    </recommendedName>
</protein>
<keyword evidence="5 9" id="KW-0472">Membrane</keyword>
<dbReference type="EMBL" id="JAODUP010000278">
    <property type="protein sequence ID" value="KAK2154057.1"/>
    <property type="molecule type" value="Genomic_DNA"/>
</dbReference>
<evidence type="ECO:0000256" key="6">
    <source>
        <dbReference type="ARBA" id="ARBA00023170"/>
    </source>
</evidence>
<keyword evidence="2 8" id="KW-0812">Transmembrane</keyword>
<evidence type="ECO:0000256" key="4">
    <source>
        <dbReference type="ARBA" id="ARBA00023040"/>
    </source>
</evidence>
<keyword evidence="3 9" id="KW-1133">Transmembrane helix</keyword>
<keyword evidence="7 8" id="KW-0807">Transducer</keyword>
<dbReference type="AlphaFoldDB" id="A0AAD9N1U7"/>
<evidence type="ECO:0000256" key="5">
    <source>
        <dbReference type="ARBA" id="ARBA00023136"/>
    </source>
</evidence>
<comment type="subcellular location">
    <subcellularLocation>
        <location evidence="1">Membrane</location>
        <topology evidence="1">Multi-pass membrane protein</topology>
    </subcellularLocation>
</comment>
<sequence length="360" mass="40705">MVLCLSGADLIISAVNMPFIMFNLLMGRWTLAAWPCVALGFLCMVAFIASVMSLASISWNRYMFICHPARCRSIYTKRNTITIIAGIWLIAIALALPPVFGWGRYNYIPTQSICFCEWKASISYTFFMVLVCFGGPCSTMAFCYIRILREIRESKRRLQNNKQSEPDKGIAWIPAANKLNQEGQSAAQDRETSVGMERLASPKQVKLIKSGIGERGVRFALPSDESRTSAFRNHREPSDTFMKKNQPSVNVVGPCISNVAERPAVKQSKADRKRSEGIKLTRTFLVIILTFIILWFPFCVAMFISVFSKNDVPRIPDMITIILGCLNSCCNPIVYGVMNKRFRDAYAKLYCSTCKRRRVE</sequence>
<organism evidence="11 12">
    <name type="scientific">Paralvinella palmiformis</name>
    <dbReference type="NCBI Taxonomy" id="53620"/>
    <lineage>
        <taxon>Eukaryota</taxon>
        <taxon>Metazoa</taxon>
        <taxon>Spiralia</taxon>
        <taxon>Lophotrochozoa</taxon>
        <taxon>Annelida</taxon>
        <taxon>Polychaeta</taxon>
        <taxon>Sedentaria</taxon>
        <taxon>Canalipalpata</taxon>
        <taxon>Terebellida</taxon>
        <taxon>Terebelliformia</taxon>
        <taxon>Alvinellidae</taxon>
        <taxon>Paralvinella</taxon>
    </lineage>
</organism>
<keyword evidence="6 8" id="KW-0675">Receptor</keyword>
<accession>A0AAD9N1U7</accession>
<dbReference type="GO" id="GO:0004930">
    <property type="term" value="F:G protein-coupled receptor activity"/>
    <property type="evidence" value="ECO:0007669"/>
    <property type="project" value="UniProtKB-KW"/>
</dbReference>
<dbReference type="InterPro" id="IPR017452">
    <property type="entry name" value="GPCR_Rhodpsn_7TM"/>
</dbReference>
<reference evidence="11" key="1">
    <citation type="journal article" date="2023" name="Mol. Biol. Evol.">
        <title>Third-Generation Sequencing Reveals the Adaptive Role of the Epigenome in Three Deep-Sea Polychaetes.</title>
        <authorList>
            <person name="Perez M."/>
            <person name="Aroh O."/>
            <person name="Sun Y."/>
            <person name="Lan Y."/>
            <person name="Juniper S.K."/>
            <person name="Young C.R."/>
            <person name="Angers B."/>
            <person name="Qian P.Y."/>
        </authorList>
    </citation>
    <scope>NUCLEOTIDE SEQUENCE</scope>
    <source>
        <strain evidence="11">P08H-3</strain>
    </source>
</reference>
<feature type="transmembrane region" description="Helical" evidence="9">
    <location>
        <begin position="32"/>
        <end position="59"/>
    </location>
</feature>
<evidence type="ECO:0000313" key="12">
    <source>
        <dbReference type="Proteomes" id="UP001208570"/>
    </source>
</evidence>
<dbReference type="GO" id="GO:0016020">
    <property type="term" value="C:membrane"/>
    <property type="evidence" value="ECO:0007669"/>
    <property type="project" value="UniProtKB-SubCell"/>
</dbReference>
<dbReference type="SUPFAM" id="SSF81321">
    <property type="entry name" value="Family A G protein-coupled receptor-like"/>
    <property type="match status" value="1"/>
</dbReference>
<feature type="domain" description="G-protein coupled receptors family 1 profile" evidence="10">
    <location>
        <begin position="1"/>
        <end position="335"/>
    </location>
</feature>
<dbReference type="InterPro" id="IPR000276">
    <property type="entry name" value="GPCR_Rhodpsn"/>
</dbReference>
<feature type="transmembrane region" description="Helical" evidence="9">
    <location>
        <begin position="122"/>
        <end position="147"/>
    </location>
</feature>
<dbReference type="Gene3D" id="1.20.1070.10">
    <property type="entry name" value="Rhodopsin 7-helix transmembrane proteins"/>
    <property type="match status" value="1"/>
</dbReference>
<dbReference type="Pfam" id="PF00001">
    <property type="entry name" value="7tm_1"/>
    <property type="match status" value="1"/>
</dbReference>
<evidence type="ECO:0000256" key="1">
    <source>
        <dbReference type="ARBA" id="ARBA00004141"/>
    </source>
</evidence>
<gene>
    <name evidence="11" type="ORF">LSH36_278g04020</name>
</gene>
<evidence type="ECO:0000256" key="8">
    <source>
        <dbReference type="RuleBase" id="RU000688"/>
    </source>
</evidence>
<proteinExistence type="inferred from homology"/>
<evidence type="ECO:0000256" key="3">
    <source>
        <dbReference type="ARBA" id="ARBA00022989"/>
    </source>
</evidence>
<dbReference type="Proteomes" id="UP001208570">
    <property type="component" value="Unassembled WGS sequence"/>
</dbReference>
<comment type="similarity">
    <text evidence="8">Belongs to the G-protein coupled receptor 1 family.</text>
</comment>
<feature type="transmembrane region" description="Helical" evidence="9">
    <location>
        <begin position="80"/>
        <end position="102"/>
    </location>
</feature>
<keyword evidence="12" id="KW-1185">Reference proteome</keyword>
<dbReference type="PROSITE" id="PS00237">
    <property type="entry name" value="G_PROTEIN_RECEP_F1_1"/>
    <property type="match status" value="1"/>
</dbReference>